<dbReference type="SUPFAM" id="SSF81340">
    <property type="entry name" value="Clc chloride channel"/>
    <property type="match status" value="1"/>
</dbReference>
<dbReference type="GO" id="GO:0005254">
    <property type="term" value="F:chloride channel activity"/>
    <property type="evidence" value="ECO:0007669"/>
    <property type="project" value="UniProtKB-UniRule"/>
</dbReference>
<evidence type="ECO:0000256" key="2">
    <source>
        <dbReference type="ARBA" id="ARBA00009476"/>
    </source>
</evidence>
<feature type="transmembrane region" description="Helical" evidence="12">
    <location>
        <begin position="154"/>
        <end position="179"/>
    </location>
</feature>
<dbReference type="EMBL" id="JALJOS010000038">
    <property type="protein sequence ID" value="KAK9821408.1"/>
    <property type="molecule type" value="Genomic_DNA"/>
</dbReference>
<keyword evidence="5" id="KW-0677">Repeat</keyword>
<gene>
    <name evidence="15" type="ORF">WJX74_010556</name>
</gene>
<keyword evidence="8 11" id="KW-0129">CBS domain</keyword>
<keyword evidence="10 12" id="KW-0868">Chloride</keyword>
<evidence type="ECO:0000256" key="7">
    <source>
        <dbReference type="ARBA" id="ARBA00023065"/>
    </source>
</evidence>
<evidence type="ECO:0000256" key="3">
    <source>
        <dbReference type="ARBA" id="ARBA00022448"/>
    </source>
</evidence>
<evidence type="ECO:0000256" key="1">
    <source>
        <dbReference type="ARBA" id="ARBA00004141"/>
    </source>
</evidence>
<evidence type="ECO:0000256" key="6">
    <source>
        <dbReference type="ARBA" id="ARBA00022989"/>
    </source>
</evidence>
<name>A0AAW1QIW6_9CHLO</name>
<evidence type="ECO:0000256" key="5">
    <source>
        <dbReference type="ARBA" id="ARBA00022737"/>
    </source>
</evidence>
<evidence type="ECO:0000259" key="14">
    <source>
        <dbReference type="PROSITE" id="PS51371"/>
    </source>
</evidence>
<feature type="transmembrane region" description="Helical" evidence="12">
    <location>
        <begin position="553"/>
        <end position="573"/>
    </location>
</feature>
<feature type="transmembrane region" description="Helical" evidence="12">
    <location>
        <begin position="623"/>
        <end position="641"/>
    </location>
</feature>
<dbReference type="Pfam" id="PF00571">
    <property type="entry name" value="CBS"/>
    <property type="match status" value="1"/>
</dbReference>
<dbReference type="InterPro" id="IPR000644">
    <property type="entry name" value="CBS_dom"/>
</dbReference>
<dbReference type="AlphaFoldDB" id="A0AAW1QIW6"/>
<evidence type="ECO:0000256" key="8">
    <source>
        <dbReference type="ARBA" id="ARBA00023122"/>
    </source>
</evidence>
<comment type="similarity">
    <text evidence="2 12">Belongs to the chloride channel (TC 2.A.49) family.</text>
</comment>
<feature type="domain" description="CBS" evidence="14">
    <location>
        <begin position="813"/>
        <end position="872"/>
    </location>
</feature>
<reference evidence="15 16" key="1">
    <citation type="journal article" date="2024" name="Nat. Commun.">
        <title>Phylogenomics reveals the evolutionary origins of lichenization in chlorophyte algae.</title>
        <authorList>
            <person name="Puginier C."/>
            <person name="Libourel C."/>
            <person name="Otte J."/>
            <person name="Skaloud P."/>
            <person name="Haon M."/>
            <person name="Grisel S."/>
            <person name="Petersen M."/>
            <person name="Berrin J.G."/>
            <person name="Delaux P.M."/>
            <person name="Dal Grande F."/>
            <person name="Keller J."/>
        </authorList>
    </citation>
    <scope>NUCLEOTIDE SEQUENCE [LARGE SCALE GENOMIC DNA]</scope>
    <source>
        <strain evidence="15 16">SAG 2145</strain>
    </source>
</reference>
<dbReference type="PRINTS" id="PR00762">
    <property type="entry name" value="CLCHANNEL"/>
</dbReference>
<feature type="transmembrane region" description="Helical" evidence="12">
    <location>
        <begin position="311"/>
        <end position="330"/>
    </location>
</feature>
<dbReference type="InterPro" id="IPR014743">
    <property type="entry name" value="Cl-channel_core"/>
</dbReference>
<comment type="caution">
    <text evidence="15">The sequence shown here is derived from an EMBL/GenBank/DDBJ whole genome shotgun (WGS) entry which is preliminary data.</text>
</comment>
<dbReference type="Gene3D" id="3.10.580.10">
    <property type="entry name" value="CBS-domain"/>
    <property type="match status" value="1"/>
</dbReference>
<sequence>MIRRENGTDGLSRGPLRSHLAVSDEDPDLGSMFSTERLTAGDQGLRNVPASVHGAPETLQESRETLLRLKRMAGFESQNFDPIDNDVEREFQIHRSERDYALAEFWKWFLAFLIGVTMGVLGFCVDWGIGRLNDAKFKTVQLEILSSRSFFGPYFMYVFISMGYASVAGALVSFVEPLAAGSGIPEIKTYLNGIHIKGLLAVRTLIAKLTGVIFTIAAGMIAGKEGPFVHGGGIVGGGLGAMGSQTVTDLLRGRVTASAPRSWGGYFRNDADHRDFTAIGTAAGVATAFAAPIGGLLFMVEEGASFYSHSIFWRGFLSTCIGVLTLHFLVECAESTSTTSVLQAHFGRYRDFGLYTDSLGLYGSRMFYYVWDLPIFCMMGAIGGALGGLFIHLNVKVTKLRHRYIPVRTSWRRLGEVIALIFITSSLFFLITYTSKCKALPDQSALEYFEAIDGEEAYERNSEDLYAGGGQYRRAVERTPIEHFPQLWCNNGSYSVYGQIFFTPMSQALRLIIHLGEPLPEDKLAEFTFDLGLLLTFFFVSFTLMTFTNGVGASTGMFVPSLAVGAAGGRICGQIVRGLVRWSGVQVRVSLTSYAVIGAAAYMGGSTRMTLTSVVMVMETTGALQLIVPIMLTVFFAKVVGDCFGHGIDDTHIKIRGAPVLDEPALESHQKMIADKLTVSELMTMAIVALPPIVKVRQLVDTLRCCAHEAFPVTPDVKMAFETAEAFDLQGIILRDAVLKLLQHHFGFLHSDIAGEVPSAKSHIPTTQKERLNLLEKLEQRPLKLRPKDEQERVIRSLSAADMEMLVDLRPFMQRNPHVVQADASLSRAYRLFRTMGLRHLFVGPPQPQVFGLITRKDIAEANAKLALGRKANLGLTTPSAHLVRRDSLPFIPYGAYDPTVGGYPASAQGASSMGMIAEEEAGVSVNGRLPPNLELQPQRVNLSKDLESRDSLSPTALRGMAGQIDGRRRARQRSQGPARDSLDDADSLPLLDEQNP</sequence>
<keyword evidence="9 12" id="KW-0472">Membrane</keyword>
<proteinExistence type="inferred from homology"/>
<dbReference type="SUPFAM" id="SSF54631">
    <property type="entry name" value="CBS-domain pair"/>
    <property type="match status" value="1"/>
</dbReference>
<dbReference type="Pfam" id="PF00654">
    <property type="entry name" value="Voltage_CLC"/>
    <property type="match status" value="1"/>
</dbReference>
<comment type="subcellular location">
    <subcellularLocation>
        <location evidence="1 12">Membrane</location>
        <topology evidence="1 12">Multi-pass membrane protein</topology>
    </subcellularLocation>
</comment>
<keyword evidence="3 12" id="KW-0813">Transport</keyword>
<dbReference type="InterPro" id="IPR046342">
    <property type="entry name" value="CBS_dom_sf"/>
</dbReference>
<evidence type="ECO:0000256" key="12">
    <source>
        <dbReference type="RuleBase" id="RU361221"/>
    </source>
</evidence>
<keyword evidence="6 12" id="KW-1133">Transmembrane helix</keyword>
<dbReference type="PANTHER" id="PTHR11689:SF136">
    <property type="entry name" value="H(+)_CL(-) EXCHANGE TRANSPORTER 7"/>
    <property type="match status" value="1"/>
</dbReference>
<feature type="compositionally biased region" description="Low complexity" evidence="13">
    <location>
        <begin position="988"/>
        <end position="997"/>
    </location>
</feature>
<evidence type="ECO:0000256" key="10">
    <source>
        <dbReference type="ARBA" id="ARBA00023214"/>
    </source>
</evidence>
<feature type="transmembrane region" description="Helical" evidence="12">
    <location>
        <begin position="200"/>
        <end position="222"/>
    </location>
</feature>
<dbReference type="PANTHER" id="PTHR11689">
    <property type="entry name" value="CHLORIDE CHANNEL PROTEIN CLC FAMILY MEMBER"/>
    <property type="match status" value="1"/>
</dbReference>
<feature type="transmembrane region" description="Helical" evidence="12">
    <location>
        <begin position="105"/>
        <end position="129"/>
    </location>
</feature>
<dbReference type="Proteomes" id="UP001438707">
    <property type="component" value="Unassembled WGS sequence"/>
</dbReference>
<keyword evidence="4 12" id="KW-0812">Transmembrane</keyword>
<dbReference type="PROSITE" id="PS51371">
    <property type="entry name" value="CBS"/>
    <property type="match status" value="1"/>
</dbReference>
<evidence type="ECO:0000313" key="15">
    <source>
        <dbReference type="EMBL" id="KAK9821408.1"/>
    </source>
</evidence>
<feature type="region of interest" description="Disordered" evidence="13">
    <location>
        <begin position="945"/>
        <end position="997"/>
    </location>
</feature>
<keyword evidence="7 12" id="KW-0406">Ion transport</keyword>
<feature type="transmembrane region" description="Helical" evidence="12">
    <location>
        <begin position="276"/>
        <end position="299"/>
    </location>
</feature>
<dbReference type="Gene3D" id="1.10.3080.10">
    <property type="entry name" value="Clc chloride channel"/>
    <property type="match status" value="1"/>
</dbReference>
<evidence type="ECO:0000313" key="16">
    <source>
        <dbReference type="Proteomes" id="UP001438707"/>
    </source>
</evidence>
<protein>
    <recommendedName>
        <fullName evidence="12">Chloride channel protein</fullName>
    </recommendedName>
</protein>
<evidence type="ECO:0000256" key="9">
    <source>
        <dbReference type="ARBA" id="ARBA00023136"/>
    </source>
</evidence>
<organism evidence="15 16">
    <name type="scientific">Apatococcus lobatus</name>
    <dbReference type="NCBI Taxonomy" id="904363"/>
    <lineage>
        <taxon>Eukaryota</taxon>
        <taxon>Viridiplantae</taxon>
        <taxon>Chlorophyta</taxon>
        <taxon>core chlorophytes</taxon>
        <taxon>Trebouxiophyceae</taxon>
        <taxon>Chlorellales</taxon>
        <taxon>Chlorellaceae</taxon>
        <taxon>Apatococcus</taxon>
    </lineage>
</organism>
<dbReference type="GO" id="GO:0016020">
    <property type="term" value="C:membrane"/>
    <property type="evidence" value="ECO:0007669"/>
    <property type="project" value="UniProtKB-SubCell"/>
</dbReference>
<dbReference type="InterPro" id="IPR001807">
    <property type="entry name" value="ClC"/>
</dbReference>
<feature type="transmembrane region" description="Helical" evidence="12">
    <location>
        <begin position="585"/>
        <end position="603"/>
    </location>
</feature>
<feature type="region of interest" description="Disordered" evidence="13">
    <location>
        <begin position="1"/>
        <end position="33"/>
    </location>
</feature>
<dbReference type="InterPro" id="IPR051280">
    <property type="entry name" value="Cl-channel/antiporter"/>
</dbReference>
<accession>A0AAW1QIW6</accession>
<evidence type="ECO:0000256" key="13">
    <source>
        <dbReference type="SAM" id="MobiDB-lite"/>
    </source>
</evidence>
<evidence type="ECO:0000256" key="11">
    <source>
        <dbReference type="PROSITE-ProRule" id="PRU00703"/>
    </source>
</evidence>
<feature type="transmembrane region" description="Helical" evidence="12">
    <location>
        <begin position="368"/>
        <end position="393"/>
    </location>
</feature>
<keyword evidence="16" id="KW-1185">Reference proteome</keyword>
<feature type="transmembrane region" description="Helical" evidence="12">
    <location>
        <begin position="527"/>
        <end position="547"/>
    </location>
</feature>
<evidence type="ECO:0000256" key="4">
    <source>
        <dbReference type="ARBA" id="ARBA00022692"/>
    </source>
</evidence>
<feature type="transmembrane region" description="Helical" evidence="12">
    <location>
        <begin position="414"/>
        <end position="433"/>
    </location>
</feature>